<gene>
    <name evidence="1" type="ORF">QO019_006218</name>
</gene>
<proteinExistence type="predicted"/>
<accession>A0ABU0KSD9</accession>
<protein>
    <submittedName>
        <fullName evidence="1">Uncharacterized protein</fullName>
    </submittedName>
</protein>
<name>A0ABU0KSD9_9ACTN</name>
<evidence type="ECO:0000313" key="1">
    <source>
        <dbReference type="EMBL" id="MDQ0491321.1"/>
    </source>
</evidence>
<dbReference type="Proteomes" id="UP001236795">
    <property type="component" value="Unassembled WGS sequence"/>
</dbReference>
<reference evidence="1 2" key="1">
    <citation type="submission" date="2023-07" db="EMBL/GenBank/DDBJ databases">
        <title>Genomic Encyclopedia of Type Strains, Phase IV (KMG-IV): sequencing the most valuable type-strain genomes for metagenomic binning, comparative biology and taxonomic classification.</title>
        <authorList>
            <person name="Goeker M."/>
        </authorList>
    </citation>
    <scope>NUCLEOTIDE SEQUENCE [LARGE SCALE GENOMIC DNA]</scope>
    <source>
        <strain evidence="1 2">DSM 40573</strain>
    </source>
</reference>
<sequence length="54" mass="5708">MYAGTLYPRPGCPGPAVDDALVLRRSPGERFVVARQAVRELCDISVVSFAAAAS</sequence>
<organism evidence="1 2">
    <name type="scientific">Streptomyces thermodiastaticus</name>
    <dbReference type="NCBI Taxonomy" id="44061"/>
    <lineage>
        <taxon>Bacteria</taxon>
        <taxon>Bacillati</taxon>
        <taxon>Actinomycetota</taxon>
        <taxon>Actinomycetes</taxon>
        <taxon>Kitasatosporales</taxon>
        <taxon>Streptomycetaceae</taxon>
        <taxon>Streptomyces</taxon>
    </lineage>
</organism>
<comment type="caution">
    <text evidence="1">The sequence shown here is derived from an EMBL/GenBank/DDBJ whole genome shotgun (WGS) entry which is preliminary data.</text>
</comment>
<dbReference type="EMBL" id="JAUSWC010000031">
    <property type="protein sequence ID" value="MDQ0491321.1"/>
    <property type="molecule type" value="Genomic_DNA"/>
</dbReference>
<keyword evidence="2" id="KW-1185">Reference proteome</keyword>
<evidence type="ECO:0000313" key="2">
    <source>
        <dbReference type="Proteomes" id="UP001236795"/>
    </source>
</evidence>
<dbReference type="RefSeq" id="WP_258907088.1">
    <property type="nucleotide sequence ID" value="NZ_JAUSWC010000031.1"/>
</dbReference>